<dbReference type="AlphaFoldDB" id="X6LQE7"/>
<keyword evidence="3" id="KW-1185">Reference proteome</keyword>
<dbReference type="EMBL" id="ASPP01034531">
    <property type="protein sequence ID" value="ETO02945.1"/>
    <property type="molecule type" value="Genomic_DNA"/>
</dbReference>
<feature type="non-terminal residue" evidence="2">
    <location>
        <position position="114"/>
    </location>
</feature>
<comment type="caution">
    <text evidence="2">The sequence shown here is derived from an EMBL/GenBank/DDBJ whole genome shotgun (WGS) entry which is preliminary data.</text>
</comment>
<reference evidence="2 3" key="1">
    <citation type="journal article" date="2013" name="Curr. Biol.">
        <title>The Genome of the Foraminiferan Reticulomyxa filosa.</title>
        <authorList>
            <person name="Glockner G."/>
            <person name="Hulsmann N."/>
            <person name="Schleicher M."/>
            <person name="Noegel A.A."/>
            <person name="Eichinger L."/>
            <person name="Gallinger C."/>
            <person name="Pawlowski J."/>
            <person name="Sierra R."/>
            <person name="Euteneuer U."/>
            <person name="Pillet L."/>
            <person name="Moustafa A."/>
            <person name="Platzer M."/>
            <person name="Groth M."/>
            <person name="Szafranski K."/>
            <person name="Schliwa M."/>
        </authorList>
    </citation>
    <scope>NUCLEOTIDE SEQUENCE [LARGE SCALE GENOMIC DNA]</scope>
</reference>
<proteinExistence type="predicted"/>
<gene>
    <name evidence="2" type="ORF">RFI_34465</name>
</gene>
<feature type="transmembrane region" description="Helical" evidence="1">
    <location>
        <begin position="51"/>
        <end position="73"/>
    </location>
</feature>
<name>X6LQE7_RETFI</name>
<organism evidence="2 3">
    <name type="scientific">Reticulomyxa filosa</name>
    <dbReference type="NCBI Taxonomy" id="46433"/>
    <lineage>
        <taxon>Eukaryota</taxon>
        <taxon>Sar</taxon>
        <taxon>Rhizaria</taxon>
        <taxon>Retaria</taxon>
        <taxon>Foraminifera</taxon>
        <taxon>Monothalamids</taxon>
        <taxon>Reticulomyxidae</taxon>
        <taxon>Reticulomyxa</taxon>
    </lineage>
</organism>
<evidence type="ECO:0000313" key="2">
    <source>
        <dbReference type="EMBL" id="ETO02945.1"/>
    </source>
</evidence>
<evidence type="ECO:0000313" key="3">
    <source>
        <dbReference type="Proteomes" id="UP000023152"/>
    </source>
</evidence>
<sequence>SLISFYDGAAKGRNEFGYYEKREKKFIGQMEYFTRQRFEMKQQEQIQEKSVLEFIVNWISILLILISICFVIFYGMPLINQIVDSLLLAYQEYNYYLIDKSIVLNISIGFLIGF</sequence>
<keyword evidence="1" id="KW-0812">Transmembrane</keyword>
<feature type="non-terminal residue" evidence="2">
    <location>
        <position position="1"/>
    </location>
</feature>
<keyword evidence="1" id="KW-0472">Membrane</keyword>
<protein>
    <submittedName>
        <fullName evidence="2">Uncharacterized protein</fullName>
    </submittedName>
</protein>
<keyword evidence="1" id="KW-1133">Transmembrane helix</keyword>
<dbReference type="Proteomes" id="UP000023152">
    <property type="component" value="Unassembled WGS sequence"/>
</dbReference>
<accession>X6LQE7</accession>
<evidence type="ECO:0000256" key="1">
    <source>
        <dbReference type="SAM" id="Phobius"/>
    </source>
</evidence>